<dbReference type="AlphaFoldDB" id="A0AAD5GSX0"/>
<comment type="caution">
    <text evidence="2">The sequence shown here is derived from an EMBL/GenBank/DDBJ whole genome shotgun (WGS) entry which is preliminary data.</text>
</comment>
<keyword evidence="1" id="KW-0812">Transmembrane</keyword>
<keyword evidence="1" id="KW-0472">Membrane</keyword>
<proteinExistence type="predicted"/>
<feature type="non-terminal residue" evidence="2">
    <location>
        <position position="1"/>
    </location>
</feature>
<sequence>GSEEHGYDYSVELTTSSRSFFDSELWCLAIPMGQSGQRGQPGIPEPSFLLDPLELTLGYTPCGPVNLVASNDTAVIFYNHFLIVTLCVMYYIKK</sequence>
<evidence type="ECO:0000256" key="1">
    <source>
        <dbReference type="SAM" id="Phobius"/>
    </source>
</evidence>
<feature type="non-terminal residue" evidence="2">
    <location>
        <position position="94"/>
    </location>
</feature>
<organism evidence="2 3">
    <name type="scientific">Ambrosia artemisiifolia</name>
    <name type="common">Common ragweed</name>
    <dbReference type="NCBI Taxonomy" id="4212"/>
    <lineage>
        <taxon>Eukaryota</taxon>
        <taxon>Viridiplantae</taxon>
        <taxon>Streptophyta</taxon>
        <taxon>Embryophyta</taxon>
        <taxon>Tracheophyta</taxon>
        <taxon>Spermatophyta</taxon>
        <taxon>Magnoliopsida</taxon>
        <taxon>eudicotyledons</taxon>
        <taxon>Gunneridae</taxon>
        <taxon>Pentapetalae</taxon>
        <taxon>asterids</taxon>
        <taxon>campanulids</taxon>
        <taxon>Asterales</taxon>
        <taxon>Asteraceae</taxon>
        <taxon>Asteroideae</taxon>
        <taxon>Heliantheae alliance</taxon>
        <taxon>Heliantheae</taxon>
        <taxon>Ambrosia</taxon>
    </lineage>
</organism>
<reference evidence="2" key="1">
    <citation type="submission" date="2022-06" db="EMBL/GenBank/DDBJ databases">
        <title>Uncovering the hologenomic basis of an extraordinary plant invasion.</title>
        <authorList>
            <person name="Bieker V.C."/>
            <person name="Martin M.D."/>
            <person name="Gilbert T."/>
            <person name="Hodgins K."/>
            <person name="Battlay P."/>
            <person name="Petersen B."/>
            <person name="Wilson J."/>
        </authorList>
    </citation>
    <scope>NUCLEOTIDE SEQUENCE</scope>
    <source>
        <strain evidence="2">AA19_3_7</strain>
        <tissue evidence="2">Leaf</tissue>
    </source>
</reference>
<dbReference type="Proteomes" id="UP001206925">
    <property type="component" value="Unassembled WGS sequence"/>
</dbReference>
<accession>A0AAD5GSX0</accession>
<evidence type="ECO:0000313" key="2">
    <source>
        <dbReference type="EMBL" id="KAI7750853.1"/>
    </source>
</evidence>
<gene>
    <name evidence="2" type="ORF">M8C21_013364</name>
</gene>
<protein>
    <submittedName>
        <fullName evidence="2">Uncharacterized protein</fullName>
    </submittedName>
</protein>
<name>A0AAD5GSX0_AMBAR</name>
<keyword evidence="1" id="KW-1133">Transmembrane helix</keyword>
<feature type="transmembrane region" description="Helical" evidence="1">
    <location>
        <begin position="75"/>
        <end position="92"/>
    </location>
</feature>
<evidence type="ECO:0000313" key="3">
    <source>
        <dbReference type="Proteomes" id="UP001206925"/>
    </source>
</evidence>
<keyword evidence="3" id="KW-1185">Reference proteome</keyword>
<dbReference type="EMBL" id="JAMZMK010006076">
    <property type="protein sequence ID" value="KAI7750853.1"/>
    <property type="molecule type" value="Genomic_DNA"/>
</dbReference>